<comment type="caution">
    <text evidence="2">The sequence shown here is derived from an EMBL/GenBank/DDBJ whole genome shotgun (WGS) entry which is preliminary data.</text>
</comment>
<keyword evidence="3" id="KW-1185">Reference proteome</keyword>
<sequence>MHFIKTIVSVFALSSFTAAQVHGEELEAALAARNVAYEDLLFARDEYIEKRELFKRLPSPGSCKGMGMPGEKTFTVCYRNSDGRPCGDCHKTAHRGQGCLCKR</sequence>
<dbReference type="EMBL" id="CABFNO020001476">
    <property type="protein sequence ID" value="CAG9991102.1"/>
    <property type="molecule type" value="Genomic_DNA"/>
</dbReference>
<keyword evidence="1" id="KW-0732">Signal</keyword>
<feature type="signal peptide" evidence="1">
    <location>
        <begin position="1"/>
        <end position="23"/>
    </location>
</feature>
<reference evidence="3" key="1">
    <citation type="submission" date="2019-06" db="EMBL/GenBank/DDBJ databases">
        <authorList>
            <person name="Broberg M."/>
        </authorList>
    </citation>
    <scope>NUCLEOTIDE SEQUENCE [LARGE SCALE GENOMIC DNA]</scope>
</reference>
<dbReference type="OrthoDB" id="5128022at2759"/>
<evidence type="ECO:0000313" key="3">
    <source>
        <dbReference type="Proteomes" id="UP000754883"/>
    </source>
</evidence>
<reference evidence="2 3" key="2">
    <citation type="submission" date="2021-10" db="EMBL/GenBank/DDBJ databases">
        <authorList>
            <person name="Piombo E."/>
        </authorList>
    </citation>
    <scope>NUCLEOTIDE SEQUENCE [LARGE SCALE GENOMIC DNA]</scope>
</reference>
<dbReference type="Proteomes" id="UP000754883">
    <property type="component" value="Unassembled WGS sequence"/>
</dbReference>
<name>A0A9N9UHT8_9HYPO</name>
<feature type="chain" id="PRO_5040136443" evidence="1">
    <location>
        <begin position="24"/>
        <end position="103"/>
    </location>
</feature>
<dbReference type="AlphaFoldDB" id="A0A9N9UHT8"/>
<accession>A0A9N9UHT8</accession>
<gene>
    <name evidence="2" type="ORF">CBYS24578_00007327</name>
</gene>
<protein>
    <submittedName>
        <fullName evidence="2">Uncharacterized protein</fullName>
    </submittedName>
</protein>
<organism evidence="2 3">
    <name type="scientific">Clonostachys byssicola</name>
    <dbReference type="NCBI Taxonomy" id="160290"/>
    <lineage>
        <taxon>Eukaryota</taxon>
        <taxon>Fungi</taxon>
        <taxon>Dikarya</taxon>
        <taxon>Ascomycota</taxon>
        <taxon>Pezizomycotina</taxon>
        <taxon>Sordariomycetes</taxon>
        <taxon>Hypocreomycetidae</taxon>
        <taxon>Hypocreales</taxon>
        <taxon>Bionectriaceae</taxon>
        <taxon>Clonostachys</taxon>
    </lineage>
</organism>
<evidence type="ECO:0000256" key="1">
    <source>
        <dbReference type="SAM" id="SignalP"/>
    </source>
</evidence>
<proteinExistence type="predicted"/>
<evidence type="ECO:0000313" key="2">
    <source>
        <dbReference type="EMBL" id="CAG9991102.1"/>
    </source>
</evidence>